<reference evidence="2" key="1">
    <citation type="journal article" date="2021" name="Science">
        <title>Hunting the eagle killer: A cyanobacterial neurotoxin causes vacuolar myelinopathy.</title>
        <authorList>
            <person name="Breinlinger S."/>
            <person name="Phillips T.J."/>
            <person name="Haram B.N."/>
            <person name="Mares J."/>
            <person name="Martinez Yerena J.A."/>
            <person name="Hrouzek P."/>
            <person name="Sobotka R."/>
            <person name="Henderson W.M."/>
            <person name="Schmieder P."/>
            <person name="Williams S.M."/>
            <person name="Lauderdale J.D."/>
            <person name="Wilde H.D."/>
            <person name="Gerrin W."/>
            <person name="Kust A."/>
            <person name="Washington J.W."/>
            <person name="Wagner C."/>
            <person name="Geier B."/>
            <person name="Liebeke M."/>
            <person name="Enke H."/>
            <person name="Niedermeyer T.H.J."/>
            <person name="Wilde S.B."/>
        </authorList>
    </citation>
    <scope>NUCLEOTIDE SEQUENCE [LARGE SCALE GENOMIC DNA]</scope>
    <source>
        <strain evidence="2">Thurmond2011</strain>
    </source>
</reference>
<protein>
    <submittedName>
        <fullName evidence="1">Uncharacterized protein</fullName>
    </submittedName>
</protein>
<dbReference type="AlphaFoldDB" id="A0AAP5MBE5"/>
<proteinExistence type="predicted"/>
<dbReference type="Proteomes" id="UP000667802">
    <property type="component" value="Unassembled WGS sequence"/>
</dbReference>
<organism evidence="1 2">
    <name type="scientific">Aetokthonos hydrillicola Thurmond2011</name>
    <dbReference type="NCBI Taxonomy" id="2712845"/>
    <lineage>
        <taxon>Bacteria</taxon>
        <taxon>Bacillati</taxon>
        <taxon>Cyanobacteriota</taxon>
        <taxon>Cyanophyceae</taxon>
        <taxon>Nostocales</taxon>
        <taxon>Hapalosiphonaceae</taxon>
        <taxon>Aetokthonos</taxon>
    </lineage>
</organism>
<dbReference type="EMBL" id="JAALHA020000014">
    <property type="protein sequence ID" value="MDR9897842.1"/>
    <property type="molecule type" value="Genomic_DNA"/>
</dbReference>
<evidence type="ECO:0000313" key="1">
    <source>
        <dbReference type="EMBL" id="MDR9897842.1"/>
    </source>
</evidence>
<keyword evidence="2" id="KW-1185">Reference proteome</keyword>
<gene>
    <name evidence="1" type="ORF">G7B40_025235</name>
</gene>
<comment type="caution">
    <text evidence="1">The sequence shown here is derived from an EMBL/GenBank/DDBJ whole genome shotgun (WGS) entry which is preliminary data.</text>
</comment>
<name>A0AAP5MBE5_9CYAN</name>
<evidence type="ECO:0000313" key="2">
    <source>
        <dbReference type="Proteomes" id="UP000667802"/>
    </source>
</evidence>
<dbReference type="RefSeq" id="WP_208348885.1">
    <property type="nucleotide sequence ID" value="NZ_JAALHA020000014.1"/>
</dbReference>
<accession>A0AAP5MBE5</accession>
<sequence length="103" mass="12167">MNHHLLLNNPKLLLKIEKVKGLPRWSYQKPPYIEAHFHDGILVYWCNREIPQVTYCDSYPEWLAPPSLIEIFFDNQLVFVKINNKVILDRLPQPPCSILELLS</sequence>